<dbReference type="EMBL" id="JACVQF010000168">
    <property type="protein sequence ID" value="MBD0418950.1"/>
    <property type="molecule type" value="Genomic_DNA"/>
</dbReference>
<comment type="similarity">
    <text evidence="1">Belongs to the glycosyl hydrolase 13 family.</text>
</comment>
<keyword evidence="3" id="KW-0326">Glycosidase</keyword>
<sequence>MRFDVPENVAGPADSWWSKAVVYQIYPRSFADSNADGIGDLQGITERLDYLSELGVDVLWLSPVYPSPHDDNGYDISDYQDIDPLFGTLADFDRLLDSVHERGMKLVMDLVVNHTSDEHPWFTASRDGGPGGPKRDWYIWRPAREGMEPGTAGAEPNNWESWFSGPAWTYDIAGGEYYLHTFSRKQPDLNWDNPDVRQAVYAMMRWWLDRGVDGFRMDVINLISKDPALPDGIVAEGARYGDGSPHYVCGPRIHDYLAEMHREVFAGHPRRLLTVGEMPGVTVEEAKLFTDPARRELDMVFQFEHVGLDQGPGGKFDVRPMKLTDLKASLGRWQTGLGETGWNSLYWNNHDQPRVVSRFGDDSPSYRYRSAKLLATVLHLHRGTPYVYQGEELAMANAPFAVIDDFRDIESLNHHRDQLALGADEQQVLDGLRHRSRDNARTPMQWDATEHAGFTAGTPWIAVNPDHTEVNAKAQLADPDSVFHYYRRLIALRHTEPALTHGDFHMLHPDHEQLYAFTRHDADRGTELLVLANFSDTDLTVDLPDGWEHSETLIANVPATASLTTPHTLQPWEARVHRRRTTR</sequence>
<keyword evidence="2" id="KW-0378">Hydrolase</keyword>
<evidence type="ECO:0000313" key="6">
    <source>
        <dbReference type="Proteomes" id="UP000621210"/>
    </source>
</evidence>
<feature type="domain" description="Glycosyl hydrolase family 13 catalytic" evidence="4">
    <location>
        <begin position="24"/>
        <end position="441"/>
    </location>
</feature>
<dbReference type="GO" id="GO:0004556">
    <property type="term" value="F:alpha-amylase activity"/>
    <property type="evidence" value="ECO:0007669"/>
    <property type="project" value="TreeGrafter"/>
</dbReference>
<dbReference type="GO" id="GO:0009313">
    <property type="term" value="P:oligosaccharide catabolic process"/>
    <property type="evidence" value="ECO:0007669"/>
    <property type="project" value="TreeGrafter"/>
</dbReference>
<dbReference type="InterPro" id="IPR013780">
    <property type="entry name" value="Glyco_hydro_b"/>
</dbReference>
<accession>A0A926KY30</accession>
<dbReference type="NCBIfam" id="NF008183">
    <property type="entry name" value="PRK10933.1"/>
    <property type="match status" value="1"/>
</dbReference>
<dbReference type="Proteomes" id="UP000621210">
    <property type="component" value="Unassembled WGS sequence"/>
</dbReference>
<reference evidence="5" key="2">
    <citation type="submission" date="2020-09" db="EMBL/GenBank/DDBJ databases">
        <authorList>
            <person name="Luo X."/>
        </authorList>
    </citation>
    <scope>NUCLEOTIDE SEQUENCE</scope>
    <source>
        <strain evidence="5">TRM S81-3</strain>
    </source>
</reference>
<gene>
    <name evidence="5" type="ORF">H0H10_07110</name>
</gene>
<protein>
    <submittedName>
        <fullName evidence="5">Alpha-glucosidase</fullName>
    </submittedName>
</protein>
<dbReference type="InterPro" id="IPR017853">
    <property type="entry name" value="GH"/>
</dbReference>
<dbReference type="Gene3D" id="3.20.20.80">
    <property type="entry name" value="Glycosidases"/>
    <property type="match status" value="1"/>
</dbReference>
<comment type="caution">
    <text evidence="5">The sequence shown here is derived from an EMBL/GenBank/DDBJ whole genome shotgun (WGS) entry which is preliminary data.</text>
</comment>
<evidence type="ECO:0000256" key="3">
    <source>
        <dbReference type="ARBA" id="ARBA00023295"/>
    </source>
</evidence>
<evidence type="ECO:0000256" key="1">
    <source>
        <dbReference type="ARBA" id="ARBA00008061"/>
    </source>
</evidence>
<dbReference type="SMART" id="SM00642">
    <property type="entry name" value="Aamy"/>
    <property type="match status" value="1"/>
</dbReference>
<dbReference type="FunFam" id="3.20.20.80:FF:000064">
    <property type="entry name" value="Oligo-1,6-glucosidase"/>
    <property type="match status" value="2"/>
</dbReference>
<dbReference type="Pfam" id="PF00128">
    <property type="entry name" value="Alpha-amylase"/>
    <property type="match status" value="1"/>
</dbReference>
<evidence type="ECO:0000256" key="2">
    <source>
        <dbReference type="ARBA" id="ARBA00022801"/>
    </source>
</evidence>
<evidence type="ECO:0000259" key="4">
    <source>
        <dbReference type="SMART" id="SM00642"/>
    </source>
</evidence>
<keyword evidence="6" id="KW-1185">Reference proteome</keyword>
<dbReference type="SUPFAM" id="SSF51011">
    <property type="entry name" value="Glycosyl hydrolase domain"/>
    <property type="match status" value="1"/>
</dbReference>
<evidence type="ECO:0000313" key="5">
    <source>
        <dbReference type="EMBL" id="MBD0418950.1"/>
    </source>
</evidence>
<dbReference type="Gene3D" id="2.60.40.1180">
    <property type="entry name" value="Golgi alpha-mannosidase II"/>
    <property type="match status" value="1"/>
</dbReference>
<dbReference type="InterPro" id="IPR045857">
    <property type="entry name" value="O16G_dom_2"/>
</dbReference>
<dbReference type="Gene3D" id="3.90.400.10">
    <property type="entry name" value="Oligo-1,6-glucosidase, Domain 2"/>
    <property type="match status" value="1"/>
</dbReference>
<organism evidence="5 6">
    <name type="scientific">Streptomyces griseicoloratus</name>
    <dbReference type="NCBI Taxonomy" id="2752516"/>
    <lineage>
        <taxon>Bacteria</taxon>
        <taxon>Bacillati</taxon>
        <taxon>Actinomycetota</taxon>
        <taxon>Actinomycetes</taxon>
        <taxon>Kitasatosporales</taxon>
        <taxon>Streptomycetaceae</taxon>
        <taxon>Streptomyces</taxon>
    </lineage>
</organism>
<dbReference type="PANTHER" id="PTHR10357:SF184">
    <property type="entry name" value="OLIGO-1,6-GLUCOSIDASE 1"/>
    <property type="match status" value="1"/>
</dbReference>
<dbReference type="InterPro" id="IPR006047">
    <property type="entry name" value="GH13_cat_dom"/>
</dbReference>
<dbReference type="SUPFAM" id="SSF51445">
    <property type="entry name" value="(Trans)glycosidases"/>
    <property type="match status" value="1"/>
</dbReference>
<dbReference type="FunFam" id="3.90.400.10:FF:000002">
    <property type="entry name" value="Sucrose isomerase"/>
    <property type="match status" value="1"/>
</dbReference>
<name>A0A926KY30_9ACTN</name>
<proteinExistence type="inferred from homology"/>
<dbReference type="CDD" id="cd11333">
    <property type="entry name" value="AmyAc_SI_OligoGlu_DGase"/>
    <property type="match status" value="1"/>
</dbReference>
<reference evidence="5" key="1">
    <citation type="submission" date="2020-09" db="EMBL/GenBank/DDBJ databases">
        <title>Streptomyces grisecoloratus sp. nov., isolated from cotton soil.</title>
        <authorList>
            <person name="Xing L."/>
        </authorList>
    </citation>
    <scope>NUCLEOTIDE SEQUENCE</scope>
    <source>
        <strain evidence="5">TRM S81-3</strain>
    </source>
</reference>
<dbReference type="PANTHER" id="PTHR10357">
    <property type="entry name" value="ALPHA-AMYLASE FAMILY MEMBER"/>
    <property type="match status" value="1"/>
</dbReference>
<dbReference type="AlphaFoldDB" id="A0A926KY30"/>